<protein>
    <submittedName>
        <fullName evidence="1">Uncharacterized protein</fullName>
    </submittedName>
</protein>
<reference evidence="1" key="2">
    <citation type="submission" date="2023-06" db="EMBL/GenBank/DDBJ databases">
        <authorList>
            <consortium name="Lawrence Berkeley National Laboratory"/>
            <person name="Mondo S.J."/>
            <person name="Hensen N."/>
            <person name="Bonometti L."/>
            <person name="Westerberg I."/>
            <person name="Brannstrom I.O."/>
            <person name="Guillou S."/>
            <person name="Cros-Aarteil S."/>
            <person name="Calhoun S."/>
            <person name="Haridas S."/>
            <person name="Kuo A."/>
            <person name="Pangilinan J."/>
            <person name="Riley R."/>
            <person name="Labutti K."/>
            <person name="Andreopoulos B."/>
            <person name="Lipzen A."/>
            <person name="Chen C."/>
            <person name="Yanf M."/>
            <person name="Daum C."/>
            <person name="Ng V."/>
            <person name="Clum A."/>
            <person name="Steindorff A."/>
            <person name="Ohm R."/>
            <person name="Martin F."/>
            <person name="Silar P."/>
            <person name="Natvig D."/>
            <person name="Lalanne C."/>
            <person name="Gautier V."/>
            <person name="Ament-Velasquez S.L."/>
            <person name="Kruys A."/>
            <person name="Hutchinson M.I."/>
            <person name="Powell A.J."/>
            <person name="Barry K."/>
            <person name="Miller A.N."/>
            <person name="Grigoriev I.V."/>
            <person name="Debuchy R."/>
            <person name="Gladieux P."/>
            <person name="Thoren M.H."/>
            <person name="Johannesson H."/>
        </authorList>
    </citation>
    <scope>NUCLEOTIDE SEQUENCE</scope>
    <source>
        <strain evidence="1">CBS 333.67</strain>
    </source>
</reference>
<keyword evidence="2" id="KW-1185">Reference proteome</keyword>
<dbReference type="EMBL" id="JAUDZG010000004">
    <property type="protein sequence ID" value="KAK3305021.1"/>
    <property type="molecule type" value="Genomic_DNA"/>
</dbReference>
<accession>A0AAJ0GRZ4</accession>
<reference evidence="1" key="1">
    <citation type="journal article" date="2023" name="Mol. Phylogenet. Evol.">
        <title>Genome-scale phylogeny and comparative genomics of the fungal order Sordariales.</title>
        <authorList>
            <person name="Hensen N."/>
            <person name="Bonometti L."/>
            <person name="Westerberg I."/>
            <person name="Brannstrom I.O."/>
            <person name="Guillou S."/>
            <person name="Cros-Aarteil S."/>
            <person name="Calhoun S."/>
            <person name="Haridas S."/>
            <person name="Kuo A."/>
            <person name="Mondo S."/>
            <person name="Pangilinan J."/>
            <person name="Riley R."/>
            <person name="LaButti K."/>
            <person name="Andreopoulos B."/>
            <person name="Lipzen A."/>
            <person name="Chen C."/>
            <person name="Yan M."/>
            <person name="Daum C."/>
            <person name="Ng V."/>
            <person name="Clum A."/>
            <person name="Steindorff A."/>
            <person name="Ohm R.A."/>
            <person name="Martin F."/>
            <person name="Silar P."/>
            <person name="Natvig D.O."/>
            <person name="Lalanne C."/>
            <person name="Gautier V."/>
            <person name="Ament-Velasquez S.L."/>
            <person name="Kruys A."/>
            <person name="Hutchinson M.I."/>
            <person name="Powell A.J."/>
            <person name="Barry K."/>
            <person name="Miller A.N."/>
            <person name="Grigoriev I.V."/>
            <person name="Debuchy R."/>
            <person name="Gladieux P."/>
            <person name="Hiltunen Thoren M."/>
            <person name="Johannesson H."/>
        </authorList>
    </citation>
    <scope>NUCLEOTIDE SEQUENCE</scope>
    <source>
        <strain evidence="1">CBS 333.67</strain>
    </source>
</reference>
<dbReference type="Proteomes" id="UP001273166">
    <property type="component" value="Unassembled WGS sequence"/>
</dbReference>
<dbReference type="RefSeq" id="XP_062720801.1">
    <property type="nucleotide sequence ID" value="XM_062862393.1"/>
</dbReference>
<evidence type="ECO:0000313" key="2">
    <source>
        <dbReference type="Proteomes" id="UP001273166"/>
    </source>
</evidence>
<dbReference type="GeneID" id="87881222"/>
<evidence type="ECO:0000313" key="1">
    <source>
        <dbReference type="EMBL" id="KAK3305021.1"/>
    </source>
</evidence>
<proteinExistence type="predicted"/>
<name>A0AAJ0GRZ4_9PEZI</name>
<gene>
    <name evidence="1" type="ORF">B0T15DRAFT_187180</name>
</gene>
<organism evidence="1 2">
    <name type="scientific">Chaetomium strumarium</name>
    <dbReference type="NCBI Taxonomy" id="1170767"/>
    <lineage>
        <taxon>Eukaryota</taxon>
        <taxon>Fungi</taxon>
        <taxon>Dikarya</taxon>
        <taxon>Ascomycota</taxon>
        <taxon>Pezizomycotina</taxon>
        <taxon>Sordariomycetes</taxon>
        <taxon>Sordariomycetidae</taxon>
        <taxon>Sordariales</taxon>
        <taxon>Chaetomiaceae</taxon>
        <taxon>Chaetomium</taxon>
    </lineage>
</organism>
<dbReference type="AlphaFoldDB" id="A0AAJ0GRZ4"/>
<sequence>MAEQSEERSQGYSPSATEAAQNQYDLEICMHRHQILAVADLPDHEREEQSRPVPTMLYHWRPPTVRAITMVKVSPRLFSMIKGSSSLGTFFLQDDLNISETLYKLLTATHAAAGWEPTAQLLTDLVAQLPVPERGTLMEFFSFPVLSDNPEQPLGDSLFPVWKWVKPESIYPRKTGFWETHLHRALDDGEWNAGKGLTLALSGVPEQALQRITGSQRRLTSLRGLMGEASK</sequence>
<comment type="caution">
    <text evidence="1">The sequence shown here is derived from an EMBL/GenBank/DDBJ whole genome shotgun (WGS) entry which is preliminary data.</text>
</comment>